<dbReference type="AlphaFoldDB" id="A0A225AL16"/>
<accession>A0A225AL16</accession>
<dbReference type="OrthoDB" id="4851849at2759"/>
<dbReference type="Pfam" id="PF14441">
    <property type="entry name" value="OTT_1508_deam"/>
    <property type="match status" value="1"/>
</dbReference>
<evidence type="ECO:0000313" key="3">
    <source>
        <dbReference type="Proteomes" id="UP000214365"/>
    </source>
</evidence>
<proteinExistence type="predicted"/>
<feature type="compositionally biased region" description="Acidic residues" evidence="1">
    <location>
        <begin position="454"/>
        <end position="464"/>
    </location>
</feature>
<reference evidence="2 3" key="1">
    <citation type="submission" date="2015-06" db="EMBL/GenBank/DDBJ databases">
        <title>Talaromyces atroroseus IBT 11181 draft genome.</title>
        <authorList>
            <person name="Rasmussen K.B."/>
            <person name="Rasmussen S."/>
            <person name="Petersen B."/>
            <person name="Sicheritz-Ponten T."/>
            <person name="Mortensen U.H."/>
            <person name="Thrane U."/>
        </authorList>
    </citation>
    <scope>NUCLEOTIDE SEQUENCE [LARGE SCALE GENOMIC DNA]</scope>
    <source>
        <strain evidence="2 3">IBT 11181</strain>
    </source>
</reference>
<name>A0A225AL16_TALAT</name>
<dbReference type="PANTHER" id="PTHR42037:SF1">
    <property type="match status" value="1"/>
</dbReference>
<dbReference type="RefSeq" id="XP_020122353.1">
    <property type="nucleotide sequence ID" value="XM_020264373.1"/>
</dbReference>
<sequence length="471" mass="54187">MKQTAREALELTPSRTGRPRLDKSSRILARFYEPLFLLQALGQTRGVHTRRERDSNDVTETRRKFLENLCFVCDFAQGGESCTAIGLEERVDKYVFWLASNGKHPNIADFLKSALKFLCLTASHLAELEPDATEREFTQICADFAKIRINEQWKRMLQQILGQDDPIKLCYFAYDNRRSTMIAELKSLASSEERGLSLDGQRSSFYLVQHYIGRLAHHIRAPRELIQDSRNIEHILQTCTVEIVDLPGVQIPLRDTHTNLKGILNRMFREDNANEKEEVEEGLIYLDKVSGTFNKFVGCYKRSGVDADVHAEIKVLEHFHRSKLRFAGNDRFIACSKPACLCCELYFKHHPAYFVTPSSHKKVWPKWSPPKVKYGPILDDWAIQQRKILSKITEDLREQVINHVLQRSRNSHWHPDSRTGITDLQSMNHQAFSMESDYSELSELESDFNSLDGSESEMWSDSEDGGVSVSV</sequence>
<dbReference type="STRING" id="1441469.A0A225AL16"/>
<evidence type="ECO:0000256" key="1">
    <source>
        <dbReference type="SAM" id="MobiDB-lite"/>
    </source>
</evidence>
<dbReference type="PANTHER" id="PTHR42037">
    <property type="match status" value="1"/>
</dbReference>
<organism evidence="2 3">
    <name type="scientific">Talaromyces atroroseus</name>
    <dbReference type="NCBI Taxonomy" id="1441469"/>
    <lineage>
        <taxon>Eukaryota</taxon>
        <taxon>Fungi</taxon>
        <taxon>Dikarya</taxon>
        <taxon>Ascomycota</taxon>
        <taxon>Pezizomycotina</taxon>
        <taxon>Eurotiomycetes</taxon>
        <taxon>Eurotiomycetidae</taxon>
        <taxon>Eurotiales</taxon>
        <taxon>Trichocomaceae</taxon>
        <taxon>Talaromyces</taxon>
        <taxon>Talaromyces sect. Trachyspermi</taxon>
    </lineage>
</organism>
<feature type="region of interest" description="Disordered" evidence="1">
    <location>
        <begin position="443"/>
        <end position="471"/>
    </location>
</feature>
<keyword evidence="3" id="KW-1185">Reference proteome</keyword>
<protein>
    <submittedName>
        <fullName evidence="2">Uncharacterized protein</fullName>
    </submittedName>
</protein>
<feature type="region of interest" description="Disordered" evidence="1">
    <location>
        <begin position="1"/>
        <end position="20"/>
    </location>
</feature>
<comment type="caution">
    <text evidence="2">The sequence shown here is derived from an EMBL/GenBank/DDBJ whole genome shotgun (WGS) entry which is preliminary data.</text>
</comment>
<dbReference type="Proteomes" id="UP000214365">
    <property type="component" value="Unassembled WGS sequence"/>
</dbReference>
<gene>
    <name evidence="2" type="ORF">UA08_02341</name>
</gene>
<evidence type="ECO:0000313" key="2">
    <source>
        <dbReference type="EMBL" id="OKL62232.1"/>
    </source>
</evidence>
<dbReference type="EMBL" id="LFMY01000003">
    <property type="protein sequence ID" value="OKL62232.1"/>
    <property type="molecule type" value="Genomic_DNA"/>
</dbReference>
<dbReference type="InterPro" id="IPR027796">
    <property type="entry name" value="OTT_1508_deam-like"/>
</dbReference>
<dbReference type="GeneID" id="31002096"/>